<dbReference type="Gene3D" id="1.10.3330.10">
    <property type="entry name" value="Oxo-4-hydroxy-4-carboxy-5-ureidoimidazoline decarboxylase"/>
    <property type="match status" value="1"/>
</dbReference>
<feature type="domain" description="Oxo-4-hydroxy-4-carboxy-5-ureidoimidazoline decarboxylase" evidence="3">
    <location>
        <begin position="52"/>
        <end position="154"/>
    </location>
</feature>
<dbReference type="GeneID" id="37047060"/>
<dbReference type="Proteomes" id="UP000245768">
    <property type="component" value="Unassembled WGS sequence"/>
</dbReference>
<feature type="region of interest" description="Disordered" evidence="2">
    <location>
        <begin position="422"/>
        <end position="487"/>
    </location>
</feature>
<protein>
    <recommendedName>
        <fullName evidence="3">Oxo-4-hydroxy-4-carboxy-5-ureidoimidazoline decarboxylase domain-containing protein</fullName>
    </recommendedName>
</protein>
<feature type="compositionally biased region" description="Low complexity" evidence="2">
    <location>
        <begin position="223"/>
        <end position="242"/>
    </location>
</feature>
<organism evidence="4 5">
    <name type="scientific">Acaromyces ingoldii</name>
    <dbReference type="NCBI Taxonomy" id="215250"/>
    <lineage>
        <taxon>Eukaryota</taxon>
        <taxon>Fungi</taxon>
        <taxon>Dikarya</taxon>
        <taxon>Basidiomycota</taxon>
        <taxon>Ustilaginomycotina</taxon>
        <taxon>Exobasidiomycetes</taxon>
        <taxon>Exobasidiales</taxon>
        <taxon>Cryptobasidiaceae</taxon>
        <taxon>Acaromyces</taxon>
    </lineage>
</organism>
<dbReference type="InterPro" id="IPR036778">
    <property type="entry name" value="OHCU_decarboxylase_sf"/>
</dbReference>
<feature type="region of interest" description="Disordered" evidence="2">
    <location>
        <begin position="222"/>
        <end position="258"/>
    </location>
</feature>
<evidence type="ECO:0000256" key="1">
    <source>
        <dbReference type="ARBA" id="ARBA00022631"/>
    </source>
</evidence>
<gene>
    <name evidence="4" type="ORF">FA10DRAFT_302591</name>
</gene>
<keyword evidence="1" id="KW-0659">Purine metabolism</keyword>
<dbReference type="EMBL" id="KZ819637">
    <property type="protein sequence ID" value="PWN89226.1"/>
    <property type="molecule type" value="Genomic_DNA"/>
</dbReference>
<dbReference type="InParanoid" id="A0A316YJH8"/>
<dbReference type="PANTHER" id="PTHR37987:SF1">
    <property type="entry name" value="OXO-4-HYDROXY-4-CARBOXY-5-UREIDOIMIDAZOLINE DECARBOXYLASE DOMAIN-CONTAINING PROTEIN"/>
    <property type="match status" value="1"/>
</dbReference>
<feature type="compositionally biased region" description="Polar residues" evidence="2">
    <location>
        <begin position="91"/>
        <end position="102"/>
    </location>
</feature>
<feature type="region of interest" description="Disordered" evidence="2">
    <location>
        <begin position="86"/>
        <end position="115"/>
    </location>
</feature>
<feature type="compositionally biased region" description="Basic and acidic residues" evidence="2">
    <location>
        <begin position="451"/>
        <end position="468"/>
    </location>
</feature>
<dbReference type="Pfam" id="PF09349">
    <property type="entry name" value="OHCU_decarbox"/>
    <property type="match status" value="1"/>
</dbReference>
<feature type="compositionally biased region" description="Acidic residues" evidence="2">
    <location>
        <begin position="435"/>
        <end position="450"/>
    </location>
</feature>
<evidence type="ECO:0000313" key="4">
    <source>
        <dbReference type="EMBL" id="PWN89226.1"/>
    </source>
</evidence>
<proteinExistence type="predicted"/>
<evidence type="ECO:0000259" key="3">
    <source>
        <dbReference type="Pfam" id="PF09349"/>
    </source>
</evidence>
<keyword evidence="5" id="KW-1185">Reference proteome</keyword>
<accession>A0A316YJH8</accession>
<sequence>MSLIEPSALPSASSADVGQLLSRLLELHAEKQLTSLSDQCLEAISSLPTEDRPTSYEGLLDVARYCIDEEPGWNAQDKAVLLSGHPRIGQPAQSTKEGMSESSRAEQRADTADEASDQRLASLNFIYEHRYPSLRYVTFVAGRPRAAIVDELASFLGASLASLQPPSTSYNELLETPSDSVQKWAHTKIEAIALDSPDWTKELNRGLDALFEIAASRATKLPSSANASSSSSSGLVPASATSAPAKDEQRRGQAGDDEFDEPFLSLKRFTSLVEASPILTHFFEQDLATSFVLTAPAPAPESARDALATLAAVAVTGGGGGGATRKRVKGLLGGLWGEVADRAGKVTGRESRRGPLPAFGGRGDATAKNLEEGVGADVKEAKGVTKTTASVPAPATTTTLDGAEERLRVATKRLVEADRSHFVIDEPGNASGAVGDDDEEEDVGDAEQDLGMDRLGIDDGAQAKEKDATLSAKEQQLAKDLRSAPAQ</sequence>
<dbReference type="InterPro" id="IPR018020">
    <property type="entry name" value="OHCU_decarboxylase"/>
</dbReference>
<dbReference type="RefSeq" id="XP_025376424.1">
    <property type="nucleotide sequence ID" value="XM_025525144.1"/>
</dbReference>
<feature type="compositionally biased region" description="Basic and acidic residues" evidence="2">
    <location>
        <begin position="476"/>
        <end position="487"/>
    </location>
</feature>
<dbReference type="SUPFAM" id="SSF158694">
    <property type="entry name" value="UraD-Like"/>
    <property type="match status" value="1"/>
</dbReference>
<reference evidence="4 5" key="1">
    <citation type="journal article" date="2018" name="Mol. Biol. Evol.">
        <title>Broad Genomic Sampling Reveals a Smut Pathogenic Ancestry of the Fungal Clade Ustilaginomycotina.</title>
        <authorList>
            <person name="Kijpornyongpan T."/>
            <person name="Mondo S.J."/>
            <person name="Barry K."/>
            <person name="Sandor L."/>
            <person name="Lee J."/>
            <person name="Lipzen A."/>
            <person name="Pangilinan J."/>
            <person name="LaButti K."/>
            <person name="Hainaut M."/>
            <person name="Henrissat B."/>
            <person name="Grigoriev I.V."/>
            <person name="Spatafora J.W."/>
            <person name="Aime M.C."/>
        </authorList>
    </citation>
    <scope>NUCLEOTIDE SEQUENCE [LARGE SCALE GENOMIC DNA]</scope>
    <source>
        <strain evidence="4 5">MCA 4198</strain>
    </source>
</reference>
<dbReference type="PANTHER" id="PTHR37987">
    <property type="entry name" value="CHROMOSOME 9, WHOLE GENOME SHOTGUN SEQUENCE"/>
    <property type="match status" value="1"/>
</dbReference>
<feature type="compositionally biased region" description="Basic and acidic residues" evidence="2">
    <location>
        <begin position="245"/>
        <end position="254"/>
    </location>
</feature>
<evidence type="ECO:0000256" key="2">
    <source>
        <dbReference type="SAM" id="MobiDB-lite"/>
    </source>
</evidence>
<dbReference type="GO" id="GO:0006144">
    <property type="term" value="P:purine nucleobase metabolic process"/>
    <property type="evidence" value="ECO:0007669"/>
    <property type="project" value="UniProtKB-KW"/>
</dbReference>
<name>A0A316YJH8_9BASI</name>
<dbReference type="AlphaFoldDB" id="A0A316YJH8"/>
<evidence type="ECO:0000313" key="5">
    <source>
        <dbReference type="Proteomes" id="UP000245768"/>
    </source>
</evidence>
<dbReference type="OrthoDB" id="5398391at2759"/>